<keyword evidence="7" id="KW-0346">Stress response</keyword>
<dbReference type="Gene3D" id="1.10.287.110">
    <property type="entry name" value="DnaJ domain"/>
    <property type="match status" value="1"/>
</dbReference>
<evidence type="ECO:0000256" key="2">
    <source>
        <dbReference type="ARBA" id="ARBA00022705"/>
    </source>
</evidence>
<dbReference type="SUPFAM" id="SSF46565">
    <property type="entry name" value="Chaperone J-domain"/>
    <property type="match status" value="1"/>
</dbReference>
<dbReference type="FunFam" id="2.10.230.10:FF:000002">
    <property type="entry name" value="Molecular chaperone DnaJ"/>
    <property type="match status" value="1"/>
</dbReference>
<dbReference type="PRINTS" id="PR00625">
    <property type="entry name" value="JDOMAIN"/>
</dbReference>
<keyword evidence="6" id="KW-0862">Zinc</keyword>
<dbReference type="SMART" id="SM00271">
    <property type="entry name" value="DnaJ"/>
    <property type="match status" value="1"/>
</dbReference>
<dbReference type="NCBIfam" id="TIGR02349">
    <property type="entry name" value="DnaJ_bact"/>
    <property type="match status" value="1"/>
</dbReference>
<evidence type="ECO:0000256" key="7">
    <source>
        <dbReference type="ARBA" id="ARBA00023016"/>
    </source>
</evidence>
<dbReference type="Pfam" id="PF00226">
    <property type="entry name" value="DnaJ"/>
    <property type="match status" value="1"/>
</dbReference>
<keyword evidence="5" id="KW-0863">Zinc-finger</keyword>
<dbReference type="InterPro" id="IPR001623">
    <property type="entry name" value="DnaJ_domain"/>
</dbReference>
<dbReference type="InterPro" id="IPR002939">
    <property type="entry name" value="DnaJ_C"/>
</dbReference>
<dbReference type="InterPro" id="IPR036869">
    <property type="entry name" value="J_dom_sf"/>
</dbReference>
<keyword evidence="2" id="KW-0235">DNA replication</keyword>
<proteinExistence type="inferred from homology"/>
<dbReference type="GO" id="GO:0042026">
    <property type="term" value="P:protein refolding"/>
    <property type="evidence" value="ECO:0007669"/>
    <property type="project" value="TreeGrafter"/>
</dbReference>
<accession>A0A6J6EX04</accession>
<dbReference type="Pfam" id="PF01556">
    <property type="entry name" value="DnaJ_C"/>
    <property type="match status" value="1"/>
</dbReference>
<evidence type="ECO:0000256" key="8">
    <source>
        <dbReference type="ARBA" id="ARBA00023186"/>
    </source>
</evidence>
<evidence type="ECO:0000256" key="5">
    <source>
        <dbReference type="ARBA" id="ARBA00022771"/>
    </source>
</evidence>
<dbReference type="GO" id="GO:0051082">
    <property type="term" value="F:unfolded protein binding"/>
    <property type="evidence" value="ECO:0007669"/>
    <property type="project" value="InterPro"/>
</dbReference>
<dbReference type="PROSITE" id="PS50076">
    <property type="entry name" value="DNAJ_2"/>
    <property type="match status" value="1"/>
</dbReference>
<dbReference type="GO" id="GO:0005737">
    <property type="term" value="C:cytoplasm"/>
    <property type="evidence" value="ECO:0007669"/>
    <property type="project" value="TreeGrafter"/>
</dbReference>
<dbReference type="HAMAP" id="MF_01152">
    <property type="entry name" value="DnaJ"/>
    <property type="match status" value="1"/>
</dbReference>
<keyword evidence="8" id="KW-0143">Chaperone</keyword>
<dbReference type="PANTHER" id="PTHR43096:SF48">
    <property type="entry name" value="CHAPERONE PROTEIN DNAJ"/>
    <property type="match status" value="1"/>
</dbReference>
<dbReference type="InterPro" id="IPR001305">
    <property type="entry name" value="HSP_DnaJ_Cys-rich_dom"/>
</dbReference>
<reference evidence="11" key="1">
    <citation type="submission" date="2020-05" db="EMBL/GenBank/DDBJ databases">
        <authorList>
            <person name="Chiriac C."/>
            <person name="Salcher M."/>
            <person name="Ghai R."/>
            <person name="Kavagutti S V."/>
        </authorList>
    </citation>
    <scope>NUCLEOTIDE SEQUENCE</scope>
</reference>
<dbReference type="Gene3D" id="2.10.230.10">
    <property type="entry name" value="Heat shock protein DnaJ, cysteine-rich domain"/>
    <property type="match status" value="1"/>
</dbReference>
<gene>
    <name evidence="11" type="ORF">UFOPK1722_01047</name>
</gene>
<dbReference type="GO" id="GO:0031072">
    <property type="term" value="F:heat shock protein binding"/>
    <property type="evidence" value="ECO:0007669"/>
    <property type="project" value="InterPro"/>
</dbReference>
<dbReference type="Pfam" id="PF00684">
    <property type="entry name" value="DnaJ_CXXCXGXG"/>
    <property type="match status" value="1"/>
</dbReference>
<feature type="domain" description="CR-type" evidence="10">
    <location>
        <begin position="131"/>
        <end position="213"/>
    </location>
</feature>
<keyword evidence="1" id="KW-0963">Cytoplasm</keyword>
<sequence>MADYYELLGVSRNASADEIKKAYRTKARQLHPDANPGDAAAEEKFKQVAQAYEVLSDPDARARYDRFGEAGVSGAGGAGDFFGGGGGLGDIFETFFGGGSPFGQQRGPAGPPRGQDLEVVADLDFEQAVFGATLPVNVRTALSCDDCGGSGAGAGTQPVTCGECNGQGQVQRVRQSILGQMVTMQACQRCRGFGRVIATPCATCSGEGRVVTEKTFQVDVPAGVDTGSTLRLTGRGAVGPRGGGAGDLFVHLRVRPHDRYERDGFDLVTVVEVSIAQATLGVSLQLPTLDGDETLVVPAGTQPGREFVLKRRGVPRLQSSGRGDLRVLISVKVPTKLSDDESRMLRQFAEARGEDVAPADTSFFSKIKSAFS</sequence>
<dbReference type="EMBL" id="CAEZTS010000085">
    <property type="protein sequence ID" value="CAB4581152.1"/>
    <property type="molecule type" value="Genomic_DNA"/>
</dbReference>
<dbReference type="PANTHER" id="PTHR43096">
    <property type="entry name" value="DNAJ HOMOLOG 1, MITOCHONDRIAL-RELATED"/>
    <property type="match status" value="1"/>
</dbReference>
<dbReference type="SUPFAM" id="SSF57938">
    <property type="entry name" value="DnaJ/Hsp40 cysteine-rich domain"/>
    <property type="match status" value="1"/>
</dbReference>
<dbReference type="FunFam" id="2.60.260.20:FF:000005">
    <property type="entry name" value="Chaperone protein dnaJ 1, mitochondrial"/>
    <property type="match status" value="1"/>
</dbReference>
<protein>
    <submittedName>
        <fullName evidence="11">Unannotated protein</fullName>
    </submittedName>
</protein>
<dbReference type="PROSITE" id="PS51188">
    <property type="entry name" value="ZF_CR"/>
    <property type="match status" value="1"/>
</dbReference>
<dbReference type="InterPro" id="IPR012724">
    <property type="entry name" value="DnaJ"/>
</dbReference>
<evidence type="ECO:0000259" key="10">
    <source>
        <dbReference type="PROSITE" id="PS51188"/>
    </source>
</evidence>
<keyword evidence="3" id="KW-0479">Metal-binding</keyword>
<evidence type="ECO:0000256" key="1">
    <source>
        <dbReference type="ARBA" id="ARBA00022490"/>
    </source>
</evidence>
<keyword evidence="4" id="KW-0677">Repeat</keyword>
<evidence type="ECO:0000313" key="11">
    <source>
        <dbReference type="EMBL" id="CAB4581152.1"/>
    </source>
</evidence>
<dbReference type="GO" id="GO:0008270">
    <property type="term" value="F:zinc ion binding"/>
    <property type="evidence" value="ECO:0007669"/>
    <property type="project" value="UniProtKB-KW"/>
</dbReference>
<dbReference type="CDD" id="cd06257">
    <property type="entry name" value="DnaJ"/>
    <property type="match status" value="1"/>
</dbReference>
<evidence type="ECO:0000259" key="9">
    <source>
        <dbReference type="PROSITE" id="PS50076"/>
    </source>
</evidence>
<dbReference type="InterPro" id="IPR018253">
    <property type="entry name" value="DnaJ_domain_CS"/>
</dbReference>
<dbReference type="GO" id="GO:0006260">
    <property type="term" value="P:DNA replication"/>
    <property type="evidence" value="ECO:0007669"/>
    <property type="project" value="UniProtKB-KW"/>
</dbReference>
<dbReference type="InterPro" id="IPR036410">
    <property type="entry name" value="HSP_DnaJ_Cys-rich_dom_sf"/>
</dbReference>
<dbReference type="GO" id="GO:0005524">
    <property type="term" value="F:ATP binding"/>
    <property type="evidence" value="ECO:0007669"/>
    <property type="project" value="InterPro"/>
</dbReference>
<name>A0A6J6EX04_9ZZZZ</name>
<dbReference type="GO" id="GO:0009408">
    <property type="term" value="P:response to heat"/>
    <property type="evidence" value="ECO:0007669"/>
    <property type="project" value="InterPro"/>
</dbReference>
<evidence type="ECO:0000256" key="3">
    <source>
        <dbReference type="ARBA" id="ARBA00022723"/>
    </source>
</evidence>
<dbReference type="SUPFAM" id="SSF49493">
    <property type="entry name" value="HSP40/DnaJ peptide-binding domain"/>
    <property type="match status" value="2"/>
</dbReference>
<dbReference type="AlphaFoldDB" id="A0A6J6EX04"/>
<dbReference type="InterPro" id="IPR008971">
    <property type="entry name" value="HSP40/DnaJ_pept-bd"/>
</dbReference>
<dbReference type="PROSITE" id="PS00636">
    <property type="entry name" value="DNAJ_1"/>
    <property type="match status" value="1"/>
</dbReference>
<organism evidence="11">
    <name type="scientific">freshwater metagenome</name>
    <dbReference type="NCBI Taxonomy" id="449393"/>
    <lineage>
        <taxon>unclassified sequences</taxon>
        <taxon>metagenomes</taxon>
        <taxon>ecological metagenomes</taxon>
    </lineage>
</organism>
<evidence type="ECO:0000256" key="6">
    <source>
        <dbReference type="ARBA" id="ARBA00022833"/>
    </source>
</evidence>
<dbReference type="CDD" id="cd10719">
    <property type="entry name" value="DnaJ_zf"/>
    <property type="match status" value="1"/>
</dbReference>
<dbReference type="CDD" id="cd10747">
    <property type="entry name" value="DnaJ_C"/>
    <property type="match status" value="1"/>
</dbReference>
<dbReference type="Gene3D" id="2.60.260.20">
    <property type="entry name" value="Urease metallochaperone UreE, N-terminal domain"/>
    <property type="match status" value="2"/>
</dbReference>
<evidence type="ECO:0000256" key="4">
    <source>
        <dbReference type="ARBA" id="ARBA00022737"/>
    </source>
</evidence>
<dbReference type="NCBIfam" id="NF008035">
    <property type="entry name" value="PRK10767.1"/>
    <property type="match status" value="1"/>
</dbReference>
<feature type="domain" description="J" evidence="9">
    <location>
        <begin position="3"/>
        <end position="68"/>
    </location>
</feature>